<dbReference type="Proteomes" id="UP000306888">
    <property type="component" value="Unassembled WGS sequence"/>
</dbReference>
<reference evidence="2 3" key="1">
    <citation type="submission" date="2019-04" db="EMBL/GenBank/DDBJ databases">
        <title>Microbes associate with the intestines of laboratory mice.</title>
        <authorList>
            <person name="Navarre W."/>
            <person name="Wong E."/>
            <person name="Huang K."/>
            <person name="Tropini C."/>
            <person name="Ng K."/>
            <person name="Yu B."/>
        </authorList>
    </citation>
    <scope>NUCLEOTIDE SEQUENCE [LARGE SCALE GENOMIC DNA]</scope>
    <source>
        <strain evidence="2 3">NM50_B9-20</strain>
    </source>
</reference>
<proteinExistence type="predicted"/>
<keyword evidence="3" id="KW-1185">Reference proteome</keyword>
<gene>
    <name evidence="2" type="ORF">E5347_16220</name>
</gene>
<protein>
    <submittedName>
        <fullName evidence="2">Uncharacterized protein</fullName>
    </submittedName>
</protein>
<organism evidence="2 3">
    <name type="scientific">Clostridium sartagoforme</name>
    <dbReference type="NCBI Taxonomy" id="84031"/>
    <lineage>
        <taxon>Bacteria</taxon>
        <taxon>Bacillati</taxon>
        <taxon>Bacillota</taxon>
        <taxon>Clostridia</taxon>
        <taxon>Eubacteriales</taxon>
        <taxon>Clostridiaceae</taxon>
        <taxon>Clostridium</taxon>
    </lineage>
</organism>
<accession>A0A4S2DGP1</accession>
<evidence type="ECO:0000256" key="1">
    <source>
        <dbReference type="SAM" id="Coils"/>
    </source>
</evidence>
<dbReference type="AlphaFoldDB" id="A0A4S2DGP1"/>
<dbReference type="OrthoDB" id="2097690at2"/>
<evidence type="ECO:0000313" key="2">
    <source>
        <dbReference type="EMBL" id="TGY39944.1"/>
    </source>
</evidence>
<name>A0A4S2DGP1_9CLOT</name>
<feature type="coiled-coil region" evidence="1">
    <location>
        <begin position="1"/>
        <end position="28"/>
    </location>
</feature>
<dbReference type="Pfam" id="PF17279">
    <property type="entry name" value="DUF5344"/>
    <property type="match status" value="1"/>
</dbReference>
<dbReference type="EMBL" id="SRYR01000018">
    <property type="protein sequence ID" value="TGY39944.1"/>
    <property type="molecule type" value="Genomic_DNA"/>
</dbReference>
<sequence>MAEIKINIDSLESRIQELQTLERRISSNVTTSPQVVGGGSSVIELEKIADMYKTLNSSMLLLVTNTVSFMDNLKESYVGSDKKASNKISQK</sequence>
<dbReference type="RefSeq" id="WP_136008271.1">
    <property type="nucleotide sequence ID" value="NZ_SRYR01000018.1"/>
</dbReference>
<evidence type="ECO:0000313" key="3">
    <source>
        <dbReference type="Proteomes" id="UP000306888"/>
    </source>
</evidence>
<keyword evidence="1" id="KW-0175">Coiled coil</keyword>
<comment type="caution">
    <text evidence="2">The sequence shown here is derived from an EMBL/GenBank/DDBJ whole genome shotgun (WGS) entry which is preliminary data.</text>
</comment>
<dbReference type="InterPro" id="IPR046318">
    <property type="entry name" value="DUF5344"/>
</dbReference>